<dbReference type="SMART" id="SM00382">
    <property type="entry name" value="AAA"/>
    <property type="match status" value="1"/>
</dbReference>
<reference evidence="3" key="1">
    <citation type="journal article" date="2019" name="Int. J. Syst. Evol. Microbiol.">
        <title>The Global Catalogue of Microorganisms (GCM) 10K type strain sequencing project: providing services to taxonomists for standard genome sequencing and annotation.</title>
        <authorList>
            <consortium name="The Broad Institute Genomics Platform"/>
            <consortium name="The Broad Institute Genome Sequencing Center for Infectious Disease"/>
            <person name="Wu L."/>
            <person name="Ma J."/>
        </authorList>
    </citation>
    <scope>NUCLEOTIDE SEQUENCE [LARGE SCALE GENOMIC DNA]</scope>
    <source>
        <strain evidence="3">CGMCC 1.15772</strain>
    </source>
</reference>
<proteinExistence type="predicted"/>
<dbReference type="InterPro" id="IPR027417">
    <property type="entry name" value="P-loop_NTPase"/>
</dbReference>
<dbReference type="SUPFAM" id="SSF53795">
    <property type="entry name" value="PEP carboxykinase-like"/>
    <property type="match status" value="1"/>
</dbReference>
<gene>
    <name evidence="2" type="ORF">ACFQRL_00905</name>
</gene>
<name>A0ABW2H823_9MICO</name>
<evidence type="ECO:0000313" key="3">
    <source>
        <dbReference type="Proteomes" id="UP001596507"/>
    </source>
</evidence>
<dbReference type="InterPro" id="IPR003593">
    <property type="entry name" value="AAA+_ATPase"/>
</dbReference>
<dbReference type="Proteomes" id="UP001596507">
    <property type="component" value="Unassembled WGS sequence"/>
</dbReference>
<dbReference type="InterPro" id="IPR008792">
    <property type="entry name" value="PQQD"/>
</dbReference>
<evidence type="ECO:0000259" key="1">
    <source>
        <dbReference type="SMART" id="SM00382"/>
    </source>
</evidence>
<comment type="caution">
    <text evidence="2">The sequence shown here is derived from an EMBL/GenBank/DDBJ whole genome shotgun (WGS) entry which is preliminary data.</text>
</comment>
<dbReference type="RefSeq" id="WP_262872446.1">
    <property type="nucleotide sequence ID" value="NZ_BAABKW010000011.1"/>
</dbReference>
<dbReference type="SUPFAM" id="SSF52540">
    <property type="entry name" value="P-loop containing nucleoside triphosphate hydrolases"/>
    <property type="match status" value="1"/>
</dbReference>
<evidence type="ECO:0000313" key="2">
    <source>
        <dbReference type="EMBL" id="MFC7267509.1"/>
    </source>
</evidence>
<sequence>MPWTQRISALGAVVRLEGSLSLSEREAIGDAWADAAAADDGDDAVLEVAASDDLAGTLDALSQRVTLAAIGARRGGPWMLHAAGLALPDGRVVALVGPSGRGKTTAARVLGRAYGYVSDETVAIEPDGVVRPYRKPLSIIESQGAPKAQRSPSSLGLLPLPEVELRLAAVVLLDRRDDGPEEPQIEPVDFGDALEELVEQSSYLPDLPAPLQTMAALAAAVGGVQRVTYREAESLVGVLERVAVPGSTSVARPLDENPLAAATASAGSAYFRTPTRDALALDDPDRLALLHVDEDGDGTVRMLAGIAPALWRAAGGASTAELVAAAVAAHGAPDDADAEALVIATVDELVGEGVLELREPRWRIGDEVAWTDDGYRIVVLGLDDPELQPCVLEGSAALIWRALAAGGTLDELTGAAADAVGVDPGAVAADVAAFISQLATEGLAGSA</sequence>
<dbReference type="InterPro" id="IPR041881">
    <property type="entry name" value="PqqD_sf"/>
</dbReference>
<dbReference type="Pfam" id="PF05402">
    <property type="entry name" value="PqqD"/>
    <property type="match status" value="1"/>
</dbReference>
<protein>
    <submittedName>
        <fullName evidence="2">PqqD family peptide modification chaperone</fullName>
    </submittedName>
</protein>
<dbReference type="Gene3D" id="3.40.50.300">
    <property type="entry name" value="P-loop containing nucleotide triphosphate hydrolases"/>
    <property type="match status" value="1"/>
</dbReference>
<feature type="domain" description="AAA+ ATPase" evidence="1">
    <location>
        <begin position="89"/>
        <end position="356"/>
    </location>
</feature>
<dbReference type="EMBL" id="JBHTBE010000001">
    <property type="protein sequence ID" value="MFC7267509.1"/>
    <property type="molecule type" value="Genomic_DNA"/>
</dbReference>
<keyword evidence="3" id="KW-1185">Reference proteome</keyword>
<accession>A0ABW2H823</accession>
<dbReference type="Gene3D" id="1.10.10.1150">
    <property type="entry name" value="Coenzyme PQQ synthesis protein D (PqqD)"/>
    <property type="match status" value="1"/>
</dbReference>
<organism evidence="2 3">
    <name type="scientific">Microbacterium fluvii</name>
    <dbReference type="NCBI Taxonomy" id="415215"/>
    <lineage>
        <taxon>Bacteria</taxon>
        <taxon>Bacillati</taxon>
        <taxon>Actinomycetota</taxon>
        <taxon>Actinomycetes</taxon>
        <taxon>Micrococcales</taxon>
        <taxon>Microbacteriaceae</taxon>
        <taxon>Microbacterium</taxon>
    </lineage>
</organism>